<evidence type="ECO:0000313" key="1">
    <source>
        <dbReference type="EMBL" id="MBB3115607.1"/>
    </source>
</evidence>
<dbReference type="EMBL" id="JACHWT010000003">
    <property type="protein sequence ID" value="MBB3115607.1"/>
    <property type="molecule type" value="Genomic_DNA"/>
</dbReference>
<accession>A0A8H9Y5Y8</accession>
<gene>
    <name evidence="1" type="ORF">FHU32_000823</name>
</gene>
<comment type="caution">
    <text evidence="1">The sequence shown here is derived from an EMBL/GenBank/DDBJ whole genome shotgun (WGS) entry which is preliminary data.</text>
</comment>
<proteinExistence type="predicted"/>
<name>A0A8H9Y5Y8_9CORY</name>
<organism evidence="1 2">
    <name type="scientific">Corynebacterium bovis DSM 20582 = CIP 54.80</name>
    <dbReference type="NCBI Taxonomy" id="927655"/>
    <lineage>
        <taxon>Bacteria</taxon>
        <taxon>Bacillati</taxon>
        <taxon>Actinomycetota</taxon>
        <taxon>Actinomycetes</taxon>
        <taxon>Mycobacteriales</taxon>
        <taxon>Corynebacteriaceae</taxon>
        <taxon>Corynebacterium</taxon>
    </lineage>
</organism>
<dbReference type="AlphaFoldDB" id="A0A8H9Y5Y8"/>
<reference evidence="1" key="1">
    <citation type="submission" date="2020-08" db="EMBL/GenBank/DDBJ databases">
        <title>Sequencing the genomes of 1000 actinobacteria strains.</title>
        <authorList>
            <person name="Klenk H.-P."/>
        </authorList>
    </citation>
    <scope>NUCLEOTIDE SEQUENCE</scope>
    <source>
        <strain evidence="1">DSM 20582</strain>
    </source>
</reference>
<dbReference type="Proteomes" id="UP000612712">
    <property type="component" value="Unassembled WGS sequence"/>
</dbReference>
<sequence length="58" mass="6627">MTSFVTARFSPWSMRNALSVMRKLGIPVRVTSHPLRAPIARETTSAPSEPTQVFRWRL</sequence>
<protein>
    <submittedName>
        <fullName evidence="1">Uncharacterized protein</fullName>
    </submittedName>
</protein>
<evidence type="ECO:0000313" key="2">
    <source>
        <dbReference type="Proteomes" id="UP000612712"/>
    </source>
</evidence>